<dbReference type="Proteomes" id="UP000515680">
    <property type="component" value="Chromosome"/>
</dbReference>
<dbReference type="PANTHER" id="PTHR42770:SF8">
    <property type="entry name" value="PUTRESCINE IMPORTER PUUP"/>
    <property type="match status" value="1"/>
</dbReference>
<dbReference type="PIRSF" id="PIRSF006060">
    <property type="entry name" value="AA_transporter"/>
    <property type="match status" value="1"/>
</dbReference>
<feature type="transmembrane region" description="Helical" evidence="5">
    <location>
        <begin position="250"/>
        <end position="269"/>
    </location>
</feature>
<dbReference type="InterPro" id="IPR050367">
    <property type="entry name" value="APC_superfamily"/>
</dbReference>
<keyword evidence="2 5" id="KW-0812">Transmembrane</keyword>
<evidence type="ECO:0000256" key="4">
    <source>
        <dbReference type="ARBA" id="ARBA00023136"/>
    </source>
</evidence>
<dbReference type="GO" id="GO:0016020">
    <property type="term" value="C:membrane"/>
    <property type="evidence" value="ECO:0007669"/>
    <property type="project" value="UniProtKB-SubCell"/>
</dbReference>
<dbReference type="Gene3D" id="1.20.1740.10">
    <property type="entry name" value="Amino acid/polyamine transporter I"/>
    <property type="match status" value="1"/>
</dbReference>
<name>A0A6S5TVL8_PSEPU</name>
<feature type="transmembrane region" description="Helical" evidence="5">
    <location>
        <begin position="182"/>
        <end position="202"/>
    </location>
</feature>
<evidence type="ECO:0000256" key="2">
    <source>
        <dbReference type="ARBA" id="ARBA00022692"/>
    </source>
</evidence>
<feature type="transmembrane region" description="Helical" evidence="5">
    <location>
        <begin position="289"/>
        <end position="312"/>
    </location>
</feature>
<organism evidence="7 8">
    <name type="scientific">Pseudomonas putida</name>
    <name type="common">Arthrobacter siderocapsulatus</name>
    <dbReference type="NCBI Taxonomy" id="303"/>
    <lineage>
        <taxon>Bacteria</taxon>
        <taxon>Pseudomonadati</taxon>
        <taxon>Pseudomonadota</taxon>
        <taxon>Gammaproteobacteria</taxon>
        <taxon>Pseudomonadales</taxon>
        <taxon>Pseudomonadaceae</taxon>
        <taxon>Pseudomonas</taxon>
    </lineage>
</organism>
<feature type="transmembrane region" description="Helical" evidence="5">
    <location>
        <begin position="74"/>
        <end position="97"/>
    </location>
</feature>
<keyword evidence="4 5" id="KW-0472">Membrane</keyword>
<feature type="transmembrane region" description="Helical" evidence="5">
    <location>
        <begin position="144"/>
        <end position="170"/>
    </location>
</feature>
<sequence length="503" mass="55212">MRYFNAGHHVPAPRFFKENKRTHKVTIDPNTASALPLNFQESVMNITTNAADTSSHNSPSQSTSSSRFRQSMSLTALVLFGLAYMVPLAVFTTYGLVTQMTQGHLPTAYILTLVAMLFTAYSYGRMVQAHPYSGSVYTYTRKAFGTYFGFMAGWTLLLDYIFLPLLSYLLIGIYMSEYFPEVPAWVWALGSIALVTFLNLIGIESITRVNWVLIVAQLVFIVVFIALSISHLNQQTGPVSLLAPFHHEGFSVPLIMTGAAVLCLSFLGFDAVSTMAEETPNPQRRIPQAIMAVTMIGGLLFLVVSWCAQMVFPQWNTFHDPDSASVDVMRRVGGELLVSAFTATYVAGCFASAMVSQASVSRVLFAMGRDGVLPRAFGQLVSKKRVPATAIMVVSLLSLIALFITLDTVANMISFGALFAFSAVNLAVVKHYLVGQKLRGLRNYLLYGMLPGLGFLSTIWLWTSLSSMSFMIGLGWMGLGFICLLGVTRAFRVKLPELQIAAD</sequence>
<reference evidence="7 8" key="1">
    <citation type="submission" date="2019-12" db="EMBL/GenBank/DDBJ databases">
        <title>complete genome sequences of Pseudomonas putida str. WP8-W18-CRE-01 isolated from wastewater treatment plant effluent.</title>
        <authorList>
            <person name="Sekizuka T."/>
            <person name="Itokawa K."/>
            <person name="Yatsu K."/>
            <person name="Inamine Y."/>
            <person name="Kuroda M."/>
        </authorList>
    </citation>
    <scope>NUCLEOTIDE SEQUENCE [LARGE SCALE GENOMIC DNA]</scope>
    <source>
        <strain evidence="7 8">WP8-W18-CRE-01</strain>
    </source>
</reference>
<proteinExistence type="predicted"/>
<dbReference type="PANTHER" id="PTHR42770">
    <property type="entry name" value="AMINO ACID TRANSPORTER-RELATED"/>
    <property type="match status" value="1"/>
</dbReference>
<evidence type="ECO:0000313" key="8">
    <source>
        <dbReference type="Proteomes" id="UP000515680"/>
    </source>
</evidence>
<evidence type="ECO:0000313" key="7">
    <source>
        <dbReference type="EMBL" id="BBT40552.1"/>
    </source>
</evidence>
<feature type="transmembrane region" description="Helical" evidence="5">
    <location>
        <begin position="209"/>
        <end position="230"/>
    </location>
</feature>
<feature type="transmembrane region" description="Helical" evidence="5">
    <location>
        <begin position="103"/>
        <end position="123"/>
    </location>
</feature>
<feature type="transmembrane region" description="Helical" evidence="5">
    <location>
        <begin position="386"/>
        <end position="406"/>
    </location>
</feature>
<keyword evidence="3 5" id="KW-1133">Transmembrane helix</keyword>
<dbReference type="GO" id="GO:0055085">
    <property type="term" value="P:transmembrane transport"/>
    <property type="evidence" value="ECO:0007669"/>
    <property type="project" value="InterPro"/>
</dbReference>
<feature type="transmembrane region" description="Helical" evidence="5">
    <location>
        <begin position="412"/>
        <end position="432"/>
    </location>
</feature>
<feature type="domain" description="Amino acid permease/ SLC12A" evidence="6">
    <location>
        <begin position="78"/>
        <end position="472"/>
    </location>
</feature>
<evidence type="ECO:0000256" key="3">
    <source>
        <dbReference type="ARBA" id="ARBA00022989"/>
    </source>
</evidence>
<feature type="transmembrane region" description="Helical" evidence="5">
    <location>
        <begin position="444"/>
        <end position="462"/>
    </location>
</feature>
<feature type="transmembrane region" description="Helical" evidence="5">
    <location>
        <begin position="468"/>
        <end position="487"/>
    </location>
</feature>
<comment type="subcellular location">
    <subcellularLocation>
        <location evidence="1">Membrane</location>
        <topology evidence="1">Multi-pass membrane protein</topology>
    </subcellularLocation>
</comment>
<dbReference type="Pfam" id="PF00324">
    <property type="entry name" value="AA_permease"/>
    <property type="match status" value="1"/>
</dbReference>
<evidence type="ECO:0000256" key="5">
    <source>
        <dbReference type="SAM" id="Phobius"/>
    </source>
</evidence>
<evidence type="ECO:0000259" key="6">
    <source>
        <dbReference type="Pfam" id="PF00324"/>
    </source>
</evidence>
<feature type="transmembrane region" description="Helical" evidence="5">
    <location>
        <begin position="336"/>
        <end position="365"/>
    </location>
</feature>
<dbReference type="EMBL" id="AP022227">
    <property type="protein sequence ID" value="BBT40552.1"/>
    <property type="molecule type" value="Genomic_DNA"/>
</dbReference>
<evidence type="ECO:0000256" key="1">
    <source>
        <dbReference type="ARBA" id="ARBA00004141"/>
    </source>
</evidence>
<protein>
    <submittedName>
        <fullName evidence="7">Putrescine importer</fullName>
    </submittedName>
</protein>
<dbReference type="InterPro" id="IPR004841">
    <property type="entry name" value="AA-permease/SLC12A_dom"/>
</dbReference>
<accession>A0A6S5TVL8</accession>
<gene>
    <name evidence="7" type="ORF">WP8W18C01_28930</name>
</gene>
<dbReference type="AlphaFoldDB" id="A0A6S5TVL8"/>